<dbReference type="AlphaFoldDB" id="A0AAN7YG69"/>
<dbReference type="EMBL" id="JAVRRJ010000005">
    <property type="protein sequence ID" value="KAK5084583.1"/>
    <property type="molecule type" value="Genomic_DNA"/>
</dbReference>
<gene>
    <name evidence="1" type="ORF">LTR05_005661</name>
</gene>
<evidence type="ECO:0000313" key="2">
    <source>
        <dbReference type="Proteomes" id="UP001309876"/>
    </source>
</evidence>
<accession>A0AAN7YG69</accession>
<name>A0AAN7YG69_9EURO</name>
<keyword evidence="2" id="KW-1185">Reference proteome</keyword>
<sequence>MSSSSISSLLATPNLYTTYQQPKSWPPEKATRFISYVRTILLRPDLAVHVKHVALGKADSDEGLVDSVSLDFVDLCRDRITSLWSPKLTEEKLVSEWVEGIKQALPEALQGVLLSSLPNIESLYFEEGYQPKHLFQVLDAVTESDPSAKHVPARKLRSVRTLSVEGKYGYLGFAKCSSFFRLPTLRNFEIGLANGEWSEDSVWNVPARSAAVEKLSFQYSALTCCCMRQIVRSCASLREFRFTYGRIHMYSVHFTPKELLEELLAHAATLEAVWLNFDDSWQKGEWEEIPTERLVLDTSLKQLNKLKTLSVNSRALLGHGVEPIETFVERTNRPFVLANLADMLPESIEFLEIIGCTEVAVLPQLVVLRTAQRQGRLTRLSTIRLIWANETLKSDVSRADIERFEMPDVRIDNLFMDVKERDASIDTAVENISSELFGEDLFLLQGS</sequence>
<dbReference type="Gene3D" id="3.80.10.10">
    <property type="entry name" value="Ribonuclease Inhibitor"/>
    <property type="match status" value="1"/>
</dbReference>
<evidence type="ECO:0000313" key="1">
    <source>
        <dbReference type="EMBL" id="KAK5084583.1"/>
    </source>
</evidence>
<reference evidence="1 2" key="1">
    <citation type="submission" date="2023-08" db="EMBL/GenBank/DDBJ databases">
        <title>Black Yeasts Isolated from many extreme environments.</title>
        <authorList>
            <person name="Coleine C."/>
            <person name="Stajich J.E."/>
            <person name="Selbmann L."/>
        </authorList>
    </citation>
    <scope>NUCLEOTIDE SEQUENCE [LARGE SCALE GENOMIC DNA]</scope>
    <source>
        <strain evidence="1 2">CCFEE 5910</strain>
    </source>
</reference>
<dbReference type="InterPro" id="IPR032675">
    <property type="entry name" value="LRR_dom_sf"/>
</dbReference>
<organism evidence="1 2">
    <name type="scientific">Lithohypha guttulata</name>
    <dbReference type="NCBI Taxonomy" id="1690604"/>
    <lineage>
        <taxon>Eukaryota</taxon>
        <taxon>Fungi</taxon>
        <taxon>Dikarya</taxon>
        <taxon>Ascomycota</taxon>
        <taxon>Pezizomycotina</taxon>
        <taxon>Eurotiomycetes</taxon>
        <taxon>Chaetothyriomycetidae</taxon>
        <taxon>Chaetothyriales</taxon>
        <taxon>Trichomeriaceae</taxon>
        <taxon>Lithohypha</taxon>
    </lineage>
</organism>
<dbReference type="Proteomes" id="UP001309876">
    <property type="component" value="Unassembled WGS sequence"/>
</dbReference>
<comment type="caution">
    <text evidence="1">The sequence shown here is derived from an EMBL/GenBank/DDBJ whole genome shotgun (WGS) entry which is preliminary data.</text>
</comment>
<proteinExistence type="predicted"/>
<protein>
    <submittedName>
        <fullName evidence="1">Uncharacterized protein</fullName>
    </submittedName>
</protein>